<dbReference type="SUPFAM" id="SSF48371">
    <property type="entry name" value="ARM repeat"/>
    <property type="match status" value="1"/>
</dbReference>
<dbReference type="InterPro" id="IPR011989">
    <property type="entry name" value="ARM-like"/>
</dbReference>
<dbReference type="Gene3D" id="1.25.10.10">
    <property type="entry name" value="Leucine-rich Repeat Variant"/>
    <property type="match status" value="1"/>
</dbReference>
<dbReference type="OrthoDB" id="79687at2759"/>
<comment type="caution">
    <text evidence="1">The sequence shown here is derived from an EMBL/GenBank/DDBJ whole genome shotgun (WGS) entry which is preliminary data.</text>
</comment>
<dbReference type="InterPro" id="IPR016024">
    <property type="entry name" value="ARM-type_fold"/>
</dbReference>
<evidence type="ECO:0000313" key="2">
    <source>
        <dbReference type="Proteomes" id="UP000822476"/>
    </source>
</evidence>
<gene>
    <name evidence="1" type="ORF">EG68_01656</name>
</gene>
<sequence>MHCLDVLLNFGEKPHEEKIKCLHTLQTNLDEFSKNLLYGQFVPLLLDVYYKMNRRNPNESETSKHTVLFRKLILVLATIVNNASPRGYADNLETSITDFFRRCSTIRSQTELLVNVSAFTKHASTNTIEQFLVPMVCQCLESGEERAKIAAMESMKEMSAYFQQSELDDIILPNIQGAYNVTQPQSELNRTVLKSLSLLIRQISTGALQHRLIPFLLETCAAYTPDTKNTQKGQHETDPSADTHNPIVAICGLWKDILTMRSNAVDAQLVTRRIFPTILPNVHNPELTLSEFRIVMSTLYALLDTLDVSVGGSDASIEATQYRVIPAVTVHAPNSNEYRSSCEDDLSTTGLTIDQDVSSTPRRSFARDAVPFVPMLHPKQLRELEKSPSLARRASAHVIFPLPSAQENEPITIPNQSECISLGEKSPSPSSSFFGLRLPSITNLRRHSCDMLKPNANNESVSPNVNVYGSRESVGTRRGSSGAGDHIMHTDITVSKSTDQSERPDSNLLTARVCEGPFISAPSSRAGSRRASGARVSDWALDPIPMNLQRAQGSPRASKQLLTADLGAIPSSRRSSFNALGDTVKNFLGSAKATR</sequence>
<dbReference type="EMBL" id="JTDE01000550">
    <property type="protein sequence ID" value="KAF7260951.1"/>
    <property type="molecule type" value="Genomic_DNA"/>
</dbReference>
<dbReference type="Proteomes" id="UP000822476">
    <property type="component" value="Unassembled WGS sequence"/>
</dbReference>
<reference evidence="1" key="1">
    <citation type="submission" date="2019-07" db="EMBL/GenBank/DDBJ databases">
        <title>Annotation for the trematode Paragonimus miyazaki's.</title>
        <authorList>
            <person name="Choi Y.-J."/>
        </authorList>
    </citation>
    <scope>NUCLEOTIDE SEQUENCE</scope>
    <source>
        <strain evidence="1">Japan</strain>
    </source>
</reference>
<proteinExistence type="predicted"/>
<evidence type="ECO:0000313" key="1">
    <source>
        <dbReference type="EMBL" id="KAF7260951.1"/>
    </source>
</evidence>
<keyword evidence="2" id="KW-1185">Reference proteome</keyword>
<protein>
    <submittedName>
        <fullName evidence="1">Uncharacterized protein</fullName>
    </submittedName>
</protein>
<accession>A0A8S9Z752</accession>
<organism evidence="1 2">
    <name type="scientific">Paragonimus skrjabini miyazakii</name>
    <dbReference type="NCBI Taxonomy" id="59628"/>
    <lineage>
        <taxon>Eukaryota</taxon>
        <taxon>Metazoa</taxon>
        <taxon>Spiralia</taxon>
        <taxon>Lophotrochozoa</taxon>
        <taxon>Platyhelminthes</taxon>
        <taxon>Trematoda</taxon>
        <taxon>Digenea</taxon>
        <taxon>Plagiorchiida</taxon>
        <taxon>Troglotremata</taxon>
        <taxon>Troglotrematidae</taxon>
        <taxon>Paragonimus</taxon>
    </lineage>
</organism>
<dbReference type="AlphaFoldDB" id="A0A8S9Z752"/>
<name>A0A8S9Z752_9TREM</name>